<name>A0ABP6Z3I9_9ACTN</name>
<evidence type="ECO:0000313" key="1">
    <source>
        <dbReference type="EMBL" id="GAA3597334.1"/>
    </source>
</evidence>
<keyword evidence="2" id="KW-1185">Reference proteome</keyword>
<evidence type="ECO:0000313" key="2">
    <source>
        <dbReference type="Proteomes" id="UP001501074"/>
    </source>
</evidence>
<organism evidence="1 2">
    <name type="scientific">Kineosporia mesophila</name>
    <dbReference type="NCBI Taxonomy" id="566012"/>
    <lineage>
        <taxon>Bacteria</taxon>
        <taxon>Bacillati</taxon>
        <taxon>Actinomycetota</taxon>
        <taxon>Actinomycetes</taxon>
        <taxon>Kineosporiales</taxon>
        <taxon>Kineosporiaceae</taxon>
        <taxon>Kineosporia</taxon>
    </lineage>
</organism>
<accession>A0ABP6Z3I9</accession>
<protein>
    <recommendedName>
        <fullName evidence="3">SHOCT domain-containing protein</fullName>
    </recommendedName>
</protein>
<gene>
    <name evidence="1" type="ORF">GCM10022223_10630</name>
</gene>
<sequence>MDGFFTWLRRAPVGEQLRAAQGREDLADAADQAAFGRPVDGELAVLAALLEPDEVVQQLLEGCRGKVAGLMALTTRRILFTAEGAGPRSALIIDRAGVVAARGQTHRGLSSLTLTTGSGDLVVDQILGTQAETFAENTMRTPTEAPAVDPLAALADLRARHRAGDIGDAEFETRKRQLFEQI</sequence>
<dbReference type="Proteomes" id="UP001501074">
    <property type="component" value="Unassembled WGS sequence"/>
</dbReference>
<dbReference type="EMBL" id="BAAAZO010000002">
    <property type="protein sequence ID" value="GAA3597334.1"/>
    <property type="molecule type" value="Genomic_DNA"/>
</dbReference>
<dbReference type="RefSeq" id="WP_231485786.1">
    <property type="nucleotide sequence ID" value="NZ_BAAAZO010000002.1"/>
</dbReference>
<evidence type="ECO:0008006" key="3">
    <source>
        <dbReference type="Google" id="ProtNLM"/>
    </source>
</evidence>
<proteinExistence type="predicted"/>
<comment type="caution">
    <text evidence="1">The sequence shown here is derived from an EMBL/GenBank/DDBJ whole genome shotgun (WGS) entry which is preliminary data.</text>
</comment>
<reference evidence="2" key="1">
    <citation type="journal article" date="2019" name="Int. J. Syst. Evol. Microbiol.">
        <title>The Global Catalogue of Microorganisms (GCM) 10K type strain sequencing project: providing services to taxonomists for standard genome sequencing and annotation.</title>
        <authorList>
            <consortium name="The Broad Institute Genomics Platform"/>
            <consortium name="The Broad Institute Genome Sequencing Center for Infectious Disease"/>
            <person name="Wu L."/>
            <person name="Ma J."/>
        </authorList>
    </citation>
    <scope>NUCLEOTIDE SEQUENCE [LARGE SCALE GENOMIC DNA]</scope>
    <source>
        <strain evidence="2">JCM 16902</strain>
    </source>
</reference>